<dbReference type="CDD" id="cd00086">
    <property type="entry name" value="homeodomain"/>
    <property type="match status" value="1"/>
</dbReference>
<evidence type="ECO:0000313" key="11">
    <source>
        <dbReference type="Proteomes" id="UP000663760"/>
    </source>
</evidence>
<dbReference type="InterPro" id="IPR008422">
    <property type="entry name" value="KN_HD"/>
</dbReference>
<organism evidence="10 11">
    <name type="scientific">Spirodela intermedia</name>
    <name type="common">Intermediate duckweed</name>
    <dbReference type="NCBI Taxonomy" id="51605"/>
    <lineage>
        <taxon>Eukaryota</taxon>
        <taxon>Viridiplantae</taxon>
        <taxon>Streptophyta</taxon>
        <taxon>Embryophyta</taxon>
        <taxon>Tracheophyta</taxon>
        <taxon>Spermatophyta</taxon>
        <taxon>Magnoliopsida</taxon>
        <taxon>Liliopsida</taxon>
        <taxon>Araceae</taxon>
        <taxon>Lemnoideae</taxon>
        <taxon>Spirodela</taxon>
    </lineage>
</organism>
<keyword evidence="2 5" id="KW-0238">DNA-binding</keyword>
<evidence type="ECO:0000256" key="1">
    <source>
        <dbReference type="ARBA" id="ARBA00004123"/>
    </source>
</evidence>
<dbReference type="PROSITE" id="PS00027">
    <property type="entry name" value="HOMEOBOX_1"/>
    <property type="match status" value="1"/>
</dbReference>
<evidence type="ECO:0000259" key="8">
    <source>
        <dbReference type="PROSITE" id="PS50071"/>
    </source>
</evidence>
<dbReference type="SMART" id="SM00389">
    <property type="entry name" value="HOX"/>
    <property type="match status" value="1"/>
</dbReference>
<dbReference type="InterPro" id="IPR050224">
    <property type="entry name" value="TALE_homeobox"/>
</dbReference>
<dbReference type="GO" id="GO:0000981">
    <property type="term" value="F:DNA-binding transcription factor activity, RNA polymerase II-specific"/>
    <property type="evidence" value="ECO:0007669"/>
    <property type="project" value="InterPro"/>
</dbReference>
<dbReference type="SMART" id="SM01256">
    <property type="entry name" value="KNOX2"/>
    <property type="match status" value="1"/>
</dbReference>
<dbReference type="PROSITE" id="PS51213">
    <property type="entry name" value="ELK"/>
    <property type="match status" value="1"/>
</dbReference>
<evidence type="ECO:0000313" key="10">
    <source>
        <dbReference type="EMBL" id="CAA7399869.1"/>
    </source>
</evidence>
<dbReference type="PANTHER" id="PTHR11850">
    <property type="entry name" value="HOMEOBOX PROTEIN TRANSCRIPTION FACTORS"/>
    <property type="match status" value="1"/>
</dbReference>
<accession>A0A7I8KPW9</accession>
<dbReference type="OrthoDB" id="10056939at2759"/>
<keyword evidence="11" id="KW-1185">Reference proteome</keyword>
<name>A0A7I8KPW9_SPIIN</name>
<feature type="domain" description="Homeobox" evidence="8">
    <location>
        <begin position="216"/>
        <end position="279"/>
    </location>
</feature>
<evidence type="ECO:0000256" key="2">
    <source>
        <dbReference type="ARBA" id="ARBA00023125"/>
    </source>
</evidence>
<sequence length="308" mass="34065">MEDLYSIHPGIPPLEELPAVEALAHCAISADLWRRDSSSAAAAAATALSSPSSAASNFLRPQIATHPRYPALLSAYVECRKVGAPPEMAAQLEEIRRGASLAAVCGEISDDPELDHFMESYCHALNRYKEELSKPFDEATSFLNSIELQLSDLCNSGAATTGGYSSSEGVGDASEEELNCRDSTKRGGGIWTGGQHLKETLMKKYSNYLSNLRKELLKKRKKGNLPKGARALLMDWWTKHYQWPYPTDEEKVKLVEVTGLDQKQINNWFINQRKRHWKPSEGMRSTLVDGITGGSHSTTRYFGMALGQ</sequence>
<reference evidence="10" key="1">
    <citation type="submission" date="2020-02" db="EMBL/GenBank/DDBJ databases">
        <authorList>
            <person name="Scholz U."/>
            <person name="Mascher M."/>
            <person name="Fiebig A."/>
        </authorList>
    </citation>
    <scope>NUCLEOTIDE SEQUENCE</scope>
</reference>
<dbReference type="Pfam" id="PF03791">
    <property type="entry name" value="KNOX2"/>
    <property type="match status" value="1"/>
</dbReference>
<keyword evidence="3 5" id="KW-0371">Homeobox</keyword>
<dbReference type="Pfam" id="PF03790">
    <property type="entry name" value="KNOX1"/>
    <property type="match status" value="1"/>
</dbReference>
<dbReference type="SMART" id="SM01255">
    <property type="entry name" value="KNOX1"/>
    <property type="match status" value="1"/>
</dbReference>
<protein>
    <submittedName>
        <fullName evidence="10">Uncharacterized protein</fullName>
    </submittedName>
</protein>
<dbReference type="Gene3D" id="1.10.10.60">
    <property type="entry name" value="Homeodomain-like"/>
    <property type="match status" value="1"/>
</dbReference>
<feature type="DNA-binding region" description="Homeobox; TALE-type" evidence="5">
    <location>
        <begin position="217"/>
        <end position="280"/>
    </location>
</feature>
<dbReference type="GO" id="GO:0003677">
    <property type="term" value="F:DNA binding"/>
    <property type="evidence" value="ECO:0007669"/>
    <property type="project" value="UniProtKB-UniRule"/>
</dbReference>
<dbReference type="GO" id="GO:0005634">
    <property type="term" value="C:nucleus"/>
    <property type="evidence" value="ECO:0007669"/>
    <property type="project" value="UniProtKB-SubCell"/>
</dbReference>
<proteinExistence type="inferred from homology"/>
<evidence type="ECO:0000256" key="4">
    <source>
        <dbReference type="ARBA" id="ARBA00023242"/>
    </source>
</evidence>
<comment type="similarity">
    <text evidence="6">Belongs to the TALE/KNOX homeobox family.</text>
</comment>
<evidence type="ECO:0000259" key="9">
    <source>
        <dbReference type="PROSITE" id="PS51213"/>
    </source>
</evidence>
<dbReference type="AlphaFoldDB" id="A0A7I8KPW9"/>
<dbReference type="InterPro" id="IPR005539">
    <property type="entry name" value="ELK_dom"/>
</dbReference>
<evidence type="ECO:0000256" key="3">
    <source>
        <dbReference type="ARBA" id="ARBA00023155"/>
    </source>
</evidence>
<comment type="subcellular location">
    <subcellularLocation>
        <location evidence="1 5">Nucleus</location>
    </subcellularLocation>
</comment>
<dbReference type="InterPro" id="IPR009057">
    <property type="entry name" value="Homeodomain-like_sf"/>
</dbReference>
<dbReference type="Pfam" id="PF05920">
    <property type="entry name" value="Homeobox_KN"/>
    <property type="match status" value="1"/>
</dbReference>
<dbReference type="InterPro" id="IPR017970">
    <property type="entry name" value="Homeobox_CS"/>
</dbReference>
<dbReference type="SMART" id="SM01188">
    <property type="entry name" value="ELK"/>
    <property type="match status" value="1"/>
</dbReference>
<dbReference type="InterPro" id="IPR005540">
    <property type="entry name" value="KNOX1"/>
</dbReference>
<feature type="region of interest" description="Disordered" evidence="7">
    <location>
        <begin position="164"/>
        <end position="185"/>
    </location>
</feature>
<feature type="domain" description="ELK" evidence="9">
    <location>
        <begin position="196"/>
        <end position="216"/>
    </location>
</feature>
<evidence type="ECO:0000256" key="6">
    <source>
        <dbReference type="PROSITE-ProRule" id="PRU00559"/>
    </source>
</evidence>
<dbReference type="SUPFAM" id="SSF46689">
    <property type="entry name" value="Homeodomain-like"/>
    <property type="match status" value="1"/>
</dbReference>
<evidence type="ECO:0000256" key="7">
    <source>
        <dbReference type="SAM" id="MobiDB-lite"/>
    </source>
</evidence>
<dbReference type="EMBL" id="LR746270">
    <property type="protein sequence ID" value="CAA7399869.1"/>
    <property type="molecule type" value="Genomic_DNA"/>
</dbReference>
<dbReference type="Proteomes" id="UP000663760">
    <property type="component" value="Chromosome 7"/>
</dbReference>
<evidence type="ECO:0000256" key="5">
    <source>
        <dbReference type="PROSITE-ProRule" id="PRU00108"/>
    </source>
</evidence>
<gene>
    <name evidence="10" type="ORF">SI8410_07010539</name>
</gene>
<dbReference type="PROSITE" id="PS50071">
    <property type="entry name" value="HOMEOBOX_2"/>
    <property type="match status" value="1"/>
</dbReference>
<dbReference type="InterPro" id="IPR001356">
    <property type="entry name" value="HD"/>
</dbReference>
<dbReference type="InterPro" id="IPR005541">
    <property type="entry name" value="KNOX2"/>
</dbReference>
<dbReference type="Pfam" id="PF03789">
    <property type="entry name" value="ELK"/>
    <property type="match status" value="1"/>
</dbReference>
<keyword evidence="4 5" id="KW-0539">Nucleus</keyword>